<name>A0A1X1UTI2_9MYCO</name>
<dbReference type="EMBL" id="LQOW01000021">
    <property type="protein sequence ID" value="ORV60117.1"/>
    <property type="molecule type" value="Genomic_DNA"/>
</dbReference>
<protein>
    <recommendedName>
        <fullName evidence="2">AP2-like integrase N-terminal domain-containing protein</fullName>
    </recommendedName>
</protein>
<dbReference type="Pfam" id="PF14657">
    <property type="entry name" value="Arm-DNA-bind_4"/>
    <property type="match status" value="1"/>
</dbReference>
<keyword evidence="4" id="KW-1185">Reference proteome</keyword>
<dbReference type="RefSeq" id="WP_308066239.1">
    <property type="nucleotide sequence ID" value="NZ_JACKVI010000019.1"/>
</dbReference>
<evidence type="ECO:0000313" key="3">
    <source>
        <dbReference type="EMBL" id="ORV60117.1"/>
    </source>
</evidence>
<proteinExistence type="predicted"/>
<dbReference type="Proteomes" id="UP000194000">
    <property type="component" value="Unassembled WGS sequence"/>
</dbReference>
<sequence>MRYRTPHRRQTDKRGFKTKREADAFGAEVEVSKMRGDWEDSLNRISTRCQVCGEPLRNERATTNDQAMGGKTG</sequence>
<dbReference type="InterPro" id="IPR028259">
    <property type="entry name" value="AP2-like_int_N"/>
</dbReference>
<evidence type="ECO:0000313" key="4">
    <source>
        <dbReference type="Proteomes" id="UP000194000"/>
    </source>
</evidence>
<accession>A0A1X1UTI2</accession>
<comment type="caution">
    <text evidence="3">The sequence shown here is derived from an EMBL/GenBank/DDBJ whole genome shotgun (WGS) entry which is preliminary data.</text>
</comment>
<reference evidence="3 4" key="1">
    <citation type="submission" date="2016-01" db="EMBL/GenBank/DDBJ databases">
        <title>The new phylogeny of the genus Mycobacterium.</title>
        <authorList>
            <person name="Tarcisio F."/>
            <person name="Conor M."/>
            <person name="Antonella G."/>
            <person name="Elisabetta G."/>
            <person name="Giulia F.S."/>
            <person name="Sara T."/>
            <person name="Anna F."/>
            <person name="Clotilde B."/>
            <person name="Roberto B."/>
            <person name="Veronica D.S."/>
            <person name="Fabio R."/>
            <person name="Monica P."/>
            <person name="Olivier J."/>
            <person name="Enrico T."/>
            <person name="Nicola S."/>
        </authorList>
    </citation>
    <scope>NUCLEOTIDE SEQUENCE [LARGE SCALE GENOMIC DNA]</scope>
    <source>
        <strain evidence="3 4">DSM 45731</strain>
    </source>
</reference>
<evidence type="ECO:0000259" key="2">
    <source>
        <dbReference type="Pfam" id="PF14657"/>
    </source>
</evidence>
<organism evidence="3 4">
    <name type="scientific">Mycobacterium fragae</name>
    <dbReference type="NCBI Taxonomy" id="1260918"/>
    <lineage>
        <taxon>Bacteria</taxon>
        <taxon>Bacillati</taxon>
        <taxon>Actinomycetota</taxon>
        <taxon>Actinomycetes</taxon>
        <taxon>Mycobacteriales</taxon>
        <taxon>Mycobacteriaceae</taxon>
        <taxon>Mycobacterium</taxon>
    </lineage>
</organism>
<feature type="region of interest" description="Disordered" evidence="1">
    <location>
        <begin position="1"/>
        <end position="20"/>
    </location>
</feature>
<gene>
    <name evidence="3" type="ORF">AWC06_14590</name>
</gene>
<feature type="compositionally biased region" description="Basic residues" evidence="1">
    <location>
        <begin position="1"/>
        <end position="11"/>
    </location>
</feature>
<feature type="domain" description="AP2-like integrase N-terminal" evidence="2">
    <location>
        <begin position="8"/>
        <end position="31"/>
    </location>
</feature>
<dbReference type="AlphaFoldDB" id="A0A1X1UTI2"/>
<dbReference type="STRING" id="1260918.AWC06_14590"/>
<evidence type="ECO:0000256" key="1">
    <source>
        <dbReference type="SAM" id="MobiDB-lite"/>
    </source>
</evidence>